<dbReference type="InterPro" id="IPR024617">
    <property type="entry name" value="DUF3870"/>
</dbReference>
<protein>
    <recommendedName>
        <fullName evidence="1">DUF3870 domain-containing protein</fullName>
    </recommendedName>
</protein>
<proteinExistence type="predicted"/>
<evidence type="ECO:0000313" key="3">
    <source>
        <dbReference type="Proteomes" id="UP000190285"/>
    </source>
</evidence>
<evidence type="ECO:0000313" key="2">
    <source>
        <dbReference type="EMBL" id="SKC55502.1"/>
    </source>
</evidence>
<keyword evidence="3" id="KW-1185">Reference proteome</keyword>
<name>A0A1T5JVD1_9FIRM</name>
<dbReference type="Proteomes" id="UP000190285">
    <property type="component" value="Unassembled WGS sequence"/>
</dbReference>
<dbReference type="STRING" id="36842.SAMN02194393_01382"/>
<sequence length="113" mass="12787">MDKIYSDDTIYFISYAKLPSAISAAKLLEVVGVGLVINTKTGIIEDTSCTLITDEAKRFLKEIIVGHNIHEEKTDKLIEKIQNRFHGLSQKAICVAVKATIERYETWKMENRA</sequence>
<evidence type="ECO:0000259" key="1">
    <source>
        <dbReference type="Pfam" id="PF12986"/>
    </source>
</evidence>
<organism evidence="2 3">
    <name type="scientific">Maledivibacter halophilus</name>
    <dbReference type="NCBI Taxonomy" id="36842"/>
    <lineage>
        <taxon>Bacteria</taxon>
        <taxon>Bacillati</taxon>
        <taxon>Bacillota</taxon>
        <taxon>Clostridia</taxon>
        <taxon>Peptostreptococcales</taxon>
        <taxon>Caminicellaceae</taxon>
        <taxon>Maledivibacter</taxon>
    </lineage>
</organism>
<dbReference type="EMBL" id="FUZT01000003">
    <property type="protein sequence ID" value="SKC55502.1"/>
    <property type="molecule type" value="Genomic_DNA"/>
</dbReference>
<reference evidence="3" key="1">
    <citation type="submission" date="2017-02" db="EMBL/GenBank/DDBJ databases">
        <authorList>
            <person name="Varghese N."/>
            <person name="Submissions S."/>
        </authorList>
    </citation>
    <scope>NUCLEOTIDE SEQUENCE [LARGE SCALE GENOMIC DNA]</scope>
    <source>
        <strain evidence="3">M1</strain>
    </source>
</reference>
<gene>
    <name evidence="2" type="ORF">SAMN02194393_01382</name>
</gene>
<dbReference type="RefSeq" id="WP_170917309.1">
    <property type="nucleotide sequence ID" value="NZ_FUZT01000003.1"/>
</dbReference>
<accession>A0A1T5JVD1</accession>
<feature type="domain" description="DUF3870" evidence="1">
    <location>
        <begin position="13"/>
        <end position="105"/>
    </location>
</feature>
<dbReference type="Pfam" id="PF12986">
    <property type="entry name" value="DUF3870"/>
    <property type="match status" value="1"/>
</dbReference>
<dbReference type="AlphaFoldDB" id="A0A1T5JVD1"/>